<dbReference type="GO" id="GO:0005524">
    <property type="term" value="F:ATP binding"/>
    <property type="evidence" value="ECO:0007669"/>
    <property type="project" value="InterPro"/>
</dbReference>
<keyword evidence="3" id="KW-0812">Transmembrane</keyword>
<dbReference type="GO" id="GO:0016887">
    <property type="term" value="F:ATP hydrolysis activity"/>
    <property type="evidence" value="ECO:0007669"/>
    <property type="project" value="InterPro"/>
</dbReference>
<sequence>MALLRYESMFVTKRLKLFDSFFEYTGSIFPLFVLSGAYFSSEITLGHLNQTVHALRYVLEALKWFVQSYGIIIKWRAAGNRLYEFESTLNLLSKSRSGLKPIPGDDDSLSLESCDVYTPTETKGLFFLPGKEEDDLALLTEVNLKIGKGEWALLSGPEGSGKTSLLRALAGVWPFVGPNSRLKIPPGDRSLFLPSRKAPLRDGSLREAVCYPEDTSVYSDRQIECVLHLVGLTHALLLSPHPLDRREHWSMILSAGEAQRLEMAHALLSKPEWLFLDESTSNLAADQHAELYKTLRKNLPPTTGVLSVSHNTEKLAGLHDVHYNVKEGHLVKVDA</sequence>
<dbReference type="InParanoid" id="C5KMV4"/>
<gene>
    <name evidence="7" type="ORF">Pmar_PMAR029334</name>
</gene>
<proteinExistence type="inferred from homology"/>
<dbReference type="Gene3D" id="3.40.50.300">
    <property type="entry name" value="P-loop containing nucleotide triphosphate hydrolases"/>
    <property type="match status" value="1"/>
</dbReference>
<keyword evidence="4" id="KW-1133">Transmembrane helix</keyword>
<dbReference type="InterPro" id="IPR027417">
    <property type="entry name" value="P-loop_NTPase"/>
</dbReference>
<dbReference type="EMBL" id="GG674496">
    <property type="protein sequence ID" value="EER14262.1"/>
    <property type="molecule type" value="Genomic_DNA"/>
</dbReference>
<dbReference type="PANTHER" id="PTHR11384">
    <property type="entry name" value="ATP-BINDING CASSETTE, SUB-FAMILY D MEMBER"/>
    <property type="match status" value="1"/>
</dbReference>
<dbReference type="PANTHER" id="PTHR11384:SF59">
    <property type="entry name" value="LYSOSOMAL COBALAMIN TRANSPORTER ABCD4"/>
    <property type="match status" value="1"/>
</dbReference>
<evidence type="ECO:0000313" key="8">
    <source>
        <dbReference type="Proteomes" id="UP000007800"/>
    </source>
</evidence>
<organism evidence="8">
    <name type="scientific">Perkinsus marinus (strain ATCC 50983 / TXsc)</name>
    <dbReference type="NCBI Taxonomy" id="423536"/>
    <lineage>
        <taxon>Eukaryota</taxon>
        <taxon>Sar</taxon>
        <taxon>Alveolata</taxon>
        <taxon>Perkinsozoa</taxon>
        <taxon>Perkinsea</taxon>
        <taxon>Perkinsida</taxon>
        <taxon>Perkinsidae</taxon>
        <taxon>Perkinsus</taxon>
    </lineage>
</organism>
<dbReference type="Pfam" id="PF00005">
    <property type="entry name" value="ABC_tran"/>
    <property type="match status" value="1"/>
</dbReference>
<evidence type="ECO:0000256" key="3">
    <source>
        <dbReference type="ARBA" id="ARBA00022692"/>
    </source>
</evidence>
<protein>
    <submittedName>
        <fullName evidence="7">Peroxisomal long-chain fatty acid import protein, putative</fullName>
    </submittedName>
</protein>
<dbReference type="AlphaFoldDB" id="C5KMV4"/>
<dbReference type="GeneID" id="9060299"/>
<keyword evidence="2" id="KW-0813">Transport</keyword>
<evidence type="ECO:0000259" key="6">
    <source>
        <dbReference type="PROSITE" id="PS50893"/>
    </source>
</evidence>
<feature type="domain" description="ABC transporter" evidence="6">
    <location>
        <begin position="120"/>
        <end position="335"/>
    </location>
</feature>
<evidence type="ECO:0000256" key="2">
    <source>
        <dbReference type="ARBA" id="ARBA00022448"/>
    </source>
</evidence>
<comment type="similarity">
    <text evidence="1">Belongs to the ABC transporter superfamily. ABCD family. Peroxisomal fatty acyl CoA transporter (TC 3.A.1.203) subfamily.</text>
</comment>
<keyword evidence="5" id="KW-0472">Membrane</keyword>
<evidence type="ECO:0000256" key="1">
    <source>
        <dbReference type="ARBA" id="ARBA00008575"/>
    </source>
</evidence>
<dbReference type="InterPro" id="IPR009248">
    <property type="entry name" value="SbmA_BacA"/>
</dbReference>
<dbReference type="GO" id="GO:1904680">
    <property type="term" value="F:peptide transmembrane transporter activity"/>
    <property type="evidence" value="ECO:0007669"/>
    <property type="project" value="InterPro"/>
</dbReference>
<reference evidence="7 8" key="1">
    <citation type="submission" date="2008-07" db="EMBL/GenBank/DDBJ databases">
        <authorList>
            <person name="El-Sayed N."/>
            <person name="Caler E."/>
            <person name="Inman J."/>
            <person name="Amedeo P."/>
            <person name="Hass B."/>
            <person name="Wortman J."/>
        </authorList>
    </citation>
    <scope>NUCLEOTIDE SEQUENCE [LARGE SCALE GENOMIC DNA]</scope>
    <source>
        <strain evidence="8">ATCC 50983 / TXsc</strain>
    </source>
</reference>
<evidence type="ECO:0000256" key="4">
    <source>
        <dbReference type="ARBA" id="ARBA00022989"/>
    </source>
</evidence>
<dbReference type="OMA" id="YPEDNSA"/>
<keyword evidence="8" id="KW-1185">Reference proteome</keyword>
<dbReference type="InterPro" id="IPR050835">
    <property type="entry name" value="ABC_transporter_sub-D"/>
</dbReference>
<dbReference type="Proteomes" id="UP000007800">
    <property type="component" value="Unassembled WGS sequence"/>
</dbReference>
<dbReference type="PROSITE" id="PS50893">
    <property type="entry name" value="ABC_TRANSPORTER_2"/>
    <property type="match status" value="1"/>
</dbReference>
<dbReference type="GO" id="GO:0005886">
    <property type="term" value="C:plasma membrane"/>
    <property type="evidence" value="ECO:0007669"/>
    <property type="project" value="TreeGrafter"/>
</dbReference>
<dbReference type="OrthoDB" id="415483at2759"/>
<dbReference type="InterPro" id="IPR003439">
    <property type="entry name" value="ABC_transporter-like_ATP-bd"/>
</dbReference>
<dbReference type="RefSeq" id="XP_002782467.1">
    <property type="nucleotide sequence ID" value="XM_002782421.1"/>
</dbReference>
<accession>C5KMV4</accession>
<dbReference type="SUPFAM" id="SSF52540">
    <property type="entry name" value="P-loop containing nucleoside triphosphate hydrolases"/>
    <property type="match status" value="1"/>
</dbReference>
<evidence type="ECO:0000256" key="5">
    <source>
        <dbReference type="ARBA" id="ARBA00023136"/>
    </source>
</evidence>
<evidence type="ECO:0000313" key="7">
    <source>
        <dbReference type="EMBL" id="EER14262.1"/>
    </source>
</evidence>
<name>C5KMV4_PERM5</name>
<dbReference type="Pfam" id="PF05992">
    <property type="entry name" value="SbmA_BacA"/>
    <property type="match status" value="1"/>
</dbReference>
<dbReference type="GO" id="GO:0015833">
    <property type="term" value="P:peptide transport"/>
    <property type="evidence" value="ECO:0007669"/>
    <property type="project" value="InterPro"/>
</dbReference>